<dbReference type="GO" id="GO:0003676">
    <property type="term" value="F:nucleic acid binding"/>
    <property type="evidence" value="ECO:0007669"/>
    <property type="project" value="InterPro"/>
</dbReference>
<dbReference type="AlphaFoldDB" id="A0A9Q0IW17"/>
<evidence type="ECO:0000259" key="2">
    <source>
        <dbReference type="Pfam" id="PF01612"/>
    </source>
</evidence>
<gene>
    <name evidence="3" type="ORF">NHX12_019416</name>
</gene>
<evidence type="ECO:0000256" key="1">
    <source>
        <dbReference type="SAM" id="MobiDB-lite"/>
    </source>
</evidence>
<dbReference type="SUPFAM" id="SSF53098">
    <property type="entry name" value="Ribonuclease H-like"/>
    <property type="match status" value="1"/>
</dbReference>
<feature type="compositionally biased region" description="Low complexity" evidence="1">
    <location>
        <begin position="513"/>
        <end position="528"/>
    </location>
</feature>
<sequence>MSVDHCKLVDVFTGKRVKLTLKTASYRGVVQRIHPDKTLTLTDVVYVKDGRLLPGVKLFFGHEIVKVWTCCDGLESFQQGRLGWLQIATKNKVYLFDILLLGAQAFKSGLTVILQSTSILKVVHDCRGLASSLLSQFGVNLKNVFDTQVADVFCFSSDTGGLLPDRISTLQEVVSQYLKVPSSTLSSLQMTTQLTMEKVMQRPCPLAQQKVMALRVIHLQPLRLVLLDALMKEYLGLVDSYLSSGHNGPGDVEHVTMSRVLELPKELRELEHIRQARQRRAVLDYNVTELGFLERYKPLSQTLPKATPSSTTLPSTTPLSQTLPKATLPLRPCPQPHLCLRPCPKPRLPLRPCPQPHLCLRRSPKPPQSHAFLYDPALNHTSVSDPAQSHASMYDPAHNHASVSDPAQSHASSATLPSTTPLSQTLPKLTPSSMTLPSTTPLSQTPPKATPSIYDPAHQPRLCLRPRPKPRLHLLPLPITTPLSQTPPKAHAFLYDPALNHASVSDPAQSHASSTTLPSTTPLSQTPPKATPPSMPRL</sequence>
<dbReference type="Pfam" id="PF01612">
    <property type="entry name" value="DNA_pol_A_exo1"/>
    <property type="match status" value="1"/>
</dbReference>
<dbReference type="OrthoDB" id="26838at2759"/>
<feature type="compositionally biased region" description="Polar residues" evidence="1">
    <location>
        <begin position="401"/>
        <end position="411"/>
    </location>
</feature>
<dbReference type="InterPro" id="IPR036397">
    <property type="entry name" value="RNaseH_sf"/>
</dbReference>
<comment type="caution">
    <text evidence="3">The sequence shown here is derived from an EMBL/GenBank/DDBJ whole genome shotgun (WGS) entry which is preliminary data.</text>
</comment>
<protein>
    <recommendedName>
        <fullName evidence="2">3'-5' exonuclease domain-containing protein</fullName>
    </recommendedName>
</protein>
<feature type="compositionally biased region" description="Polar residues" evidence="1">
    <location>
        <begin position="381"/>
        <end position="391"/>
    </location>
</feature>
<dbReference type="GO" id="GO:0034587">
    <property type="term" value="P:piRNA processing"/>
    <property type="evidence" value="ECO:0007669"/>
    <property type="project" value="TreeGrafter"/>
</dbReference>
<dbReference type="EMBL" id="JANIIK010000035">
    <property type="protein sequence ID" value="KAJ3613164.1"/>
    <property type="molecule type" value="Genomic_DNA"/>
</dbReference>
<name>A0A9Q0IW17_9TELE</name>
<feature type="compositionally biased region" description="Low complexity" evidence="1">
    <location>
        <begin position="412"/>
        <end position="447"/>
    </location>
</feature>
<reference evidence="3" key="1">
    <citation type="submission" date="2022-07" db="EMBL/GenBank/DDBJ databases">
        <title>Chromosome-level genome of Muraenolepis orangiensis.</title>
        <authorList>
            <person name="Kim J."/>
        </authorList>
    </citation>
    <scope>NUCLEOTIDE SEQUENCE</scope>
    <source>
        <strain evidence="3">KU_S4_2022</strain>
        <tissue evidence="3">Muscle</tissue>
    </source>
</reference>
<dbReference type="InterPro" id="IPR052144">
    <property type="entry name" value="piRNA_biogenesis_EXD1"/>
</dbReference>
<dbReference type="PANTHER" id="PTHR46628">
    <property type="entry name" value="PIRNA BIOGENESIS PROTEIN EXD1"/>
    <property type="match status" value="1"/>
</dbReference>
<feature type="region of interest" description="Disordered" evidence="1">
    <location>
        <begin position="381"/>
        <end position="469"/>
    </location>
</feature>
<dbReference type="InterPro" id="IPR002562">
    <property type="entry name" value="3'-5'_exonuclease_dom"/>
</dbReference>
<dbReference type="GO" id="GO:0008408">
    <property type="term" value="F:3'-5' exonuclease activity"/>
    <property type="evidence" value="ECO:0007669"/>
    <property type="project" value="InterPro"/>
</dbReference>
<feature type="domain" description="3'-5' exonuclease" evidence="2">
    <location>
        <begin position="79"/>
        <end position="182"/>
    </location>
</feature>
<proteinExistence type="predicted"/>
<dbReference type="Proteomes" id="UP001148018">
    <property type="component" value="Unassembled WGS sequence"/>
</dbReference>
<dbReference type="InterPro" id="IPR012337">
    <property type="entry name" value="RNaseH-like_sf"/>
</dbReference>
<evidence type="ECO:0000313" key="4">
    <source>
        <dbReference type="Proteomes" id="UP001148018"/>
    </source>
</evidence>
<dbReference type="Gene3D" id="3.30.420.10">
    <property type="entry name" value="Ribonuclease H-like superfamily/Ribonuclease H"/>
    <property type="match status" value="1"/>
</dbReference>
<feature type="compositionally biased region" description="Polar residues" evidence="1">
    <location>
        <begin position="503"/>
        <end position="512"/>
    </location>
</feature>
<dbReference type="GO" id="GO:1990923">
    <property type="term" value="C:PET complex"/>
    <property type="evidence" value="ECO:0007669"/>
    <property type="project" value="TreeGrafter"/>
</dbReference>
<keyword evidence="4" id="KW-1185">Reference proteome</keyword>
<accession>A0A9Q0IW17</accession>
<feature type="compositionally biased region" description="Pro residues" evidence="1">
    <location>
        <begin position="529"/>
        <end position="538"/>
    </location>
</feature>
<feature type="region of interest" description="Disordered" evidence="1">
    <location>
        <begin position="503"/>
        <end position="538"/>
    </location>
</feature>
<dbReference type="PANTHER" id="PTHR46628:SF1">
    <property type="entry name" value="PIRNA BIOGENESIS PROTEIN EXD1"/>
    <property type="match status" value="1"/>
</dbReference>
<organism evidence="3 4">
    <name type="scientific">Muraenolepis orangiensis</name>
    <name type="common">Patagonian moray cod</name>
    <dbReference type="NCBI Taxonomy" id="630683"/>
    <lineage>
        <taxon>Eukaryota</taxon>
        <taxon>Metazoa</taxon>
        <taxon>Chordata</taxon>
        <taxon>Craniata</taxon>
        <taxon>Vertebrata</taxon>
        <taxon>Euteleostomi</taxon>
        <taxon>Actinopterygii</taxon>
        <taxon>Neopterygii</taxon>
        <taxon>Teleostei</taxon>
        <taxon>Neoteleostei</taxon>
        <taxon>Acanthomorphata</taxon>
        <taxon>Zeiogadaria</taxon>
        <taxon>Gadariae</taxon>
        <taxon>Gadiformes</taxon>
        <taxon>Muraenolepidoidei</taxon>
        <taxon>Muraenolepididae</taxon>
        <taxon>Muraenolepis</taxon>
    </lineage>
</organism>
<evidence type="ECO:0000313" key="3">
    <source>
        <dbReference type="EMBL" id="KAJ3613164.1"/>
    </source>
</evidence>